<evidence type="ECO:0000256" key="2">
    <source>
        <dbReference type="ARBA" id="ARBA00022448"/>
    </source>
</evidence>
<reference evidence="5 6" key="1">
    <citation type="submission" date="2016-11" db="EMBL/GenBank/DDBJ databases">
        <authorList>
            <person name="Jaros S."/>
            <person name="Januszkiewicz K."/>
            <person name="Wedrychowicz H."/>
        </authorList>
    </citation>
    <scope>NUCLEOTIDE SEQUENCE [LARGE SCALE GENOMIC DNA]</scope>
    <source>
        <strain evidence="5 6">DSM 15970</strain>
    </source>
</reference>
<dbReference type="EMBL" id="FQYT01000033">
    <property type="protein sequence ID" value="SHJ68084.1"/>
    <property type="molecule type" value="Genomic_DNA"/>
</dbReference>
<dbReference type="InterPro" id="IPR027417">
    <property type="entry name" value="P-loop_NTPase"/>
</dbReference>
<evidence type="ECO:0000256" key="1">
    <source>
        <dbReference type="ARBA" id="ARBA00005417"/>
    </source>
</evidence>
<dbReference type="SUPFAM" id="SSF52540">
    <property type="entry name" value="P-loop containing nucleoside triphosphate hydrolases"/>
    <property type="match status" value="1"/>
</dbReference>
<dbReference type="GO" id="GO:0016887">
    <property type="term" value="F:ATP hydrolysis activity"/>
    <property type="evidence" value="ECO:0007669"/>
    <property type="project" value="InterPro"/>
</dbReference>
<keyword evidence="2" id="KW-0813">Transport</keyword>
<dbReference type="Gene3D" id="3.40.50.300">
    <property type="entry name" value="P-loop containing nucleotide triphosphate hydrolases"/>
    <property type="match status" value="1"/>
</dbReference>
<proteinExistence type="inferred from homology"/>
<evidence type="ECO:0000256" key="3">
    <source>
        <dbReference type="ARBA" id="ARBA00022970"/>
    </source>
</evidence>
<dbReference type="PANTHER" id="PTHR43820:SF4">
    <property type="entry name" value="HIGH-AFFINITY BRANCHED-CHAIN AMINO ACID TRANSPORT ATP-BINDING PROTEIN LIVF"/>
    <property type="match status" value="1"/>
</dbReference>
<dbReference type="GO" id="GO:0015807">
    <property type="term" value="P:L-amino acid transport"/>
    <property type="evidence" value="ECO:0007669"/>
    <property type="project" value="TreeGrafter"/>
</dbReference>
<evidence type="ECO:0000313" key="6">
    <source>
        <dbReference type="Proteomes" id="UP000184342"/>
    </source>
</evidence>
<name>A0A1M6LA92_9FIRM</name>
<dbReference type="Proteomes" id="UP000184342">
    <property type="component" value="Unassembled WGS sequence"/>
</dbReference>
<dbReference type="RefSeq" id="WP_143147921.1">
    <property type="nucleotide sequence ID" value="NZ_FQYT01000033.1"/>
</dbReference>
<dbReference type="PANTHER" id="PTHR43820">
    <property type="entry name" value="HIGH-AFFINITY BRANCHED-CHAIN AMINO ACID TRANSPORT ATP-BINDING PROTEIN LIVF"/>
    <property type="match status" value="1"/>
</dbReference>
<dbReference type="InterPro" id="IPR052156">
    <property type="entry name" value="BCAA_Transport_ATP-bd_LivF"/>
</dbReference>
<dbReference type="AlphaFoldDB" id="A0A1M6LA92"/>
<comment type="similarity">
    <text evidence="1">Belongs to the ABC transporter superfamily.</text>
</comment>
<feature type="non-terminal residue" evidence="5">
    <location>
        <position position="74"/>
    </location>
</feature>
<dbReference type="Pfam" id="PF00005">
    <property type="entry name" value="ABC_tran"/>
    <property type="match status" value="1"/>
</dbReference>
<sequence length="74" mass="7879">MSLLEIKNLDVNYGDFKAVKDISLNIEEGSIVSLIGANGAGKSTIMNTISGIHKPKSGQILFDGHDITGKKPHT</sequence>
<keyword evidence="6" id="KW-1185">Reference proteome</keyword>
<protein>
    <submittedName>
        <fullName evidence="5">ABC transporter</fullName>
    </submittedName>
</protein>
<gene>
    <name evidence="5" type="ORF">SAMN02745691_02364</name>
</gene>
<dbReference type="OrthoDB" id="9805514at2"/>
<feature type="domain" description="ABC transporter" evidence="4">
    <location>
        <begin position="19"/>
        <end position="69"/>
    </location>
</feature>
<organism evidence="5 6">
    <name type="scientific">Parasporobacterium paucivorans DSM 15970</name>
    <dbReference type="NCBI Taxonomy" id="1122934"/>
    <lineage>
        <taxon>Bacteria</taxon>
        <taxon>Bacillati</taxon>
        <taxon>Bacillota</taxon>
        <taxon>Clostridia</taxon>
        <taxon>Lachnospirales</taxon>
        <taxon>Lachnospiraceae</taxon>
        <taxon>Parasporobacterium</taxon>
    </lineage>
</organism>
<accession>A0A1M6LA92</accession>
<dbReference type="STRING" id="1122934.SAMN02745691_02364"/>
<evidence type="ECO:0000259" key="4">
    <source>
        <dbReference type="Pfam" id="PF00005"/>
    </source>
</evidence>
<keyword evidence="3" id="KW-0029">Amino-acid transport</keyword>
<evidence type="ECO:0000313" key="5">
    <source>
        <dbReference type="EMBL" id="SHJ68084.1"/>
    </source>
</evidence>
<dbReference type="GO" id="GO:0005524">
    <property type="term" value="F:ATP binding"/>
    <property type="evidence" value="ECO:0007669"/>
    <property type="project" value="InterPro"/>
</dbReference>
<dbReference type="GO" id="GO:0015658">
    <property type="term" value="F:branched-chain amino acid transmembrane transporter activity"/>
    <property type="evidence" value="ECO:0007669"/>
    <property type="project" value="TreeGrafter"/>
</dbReference>
<dbReference type="InterPro" id="IPR003439">
    <property type="entry name" value="ABC_transporter-like_ATP-bd"/>
</dbReference>